<reference evidence="2" key="1">
    <citation type="submission" date="2023-11" db="EMBL/GenBank/DDBJ databases">
        <title>Genome assemblies of two species of porcelain crab, Petrolisthes cinctipes and Petrolisthes manimaculis (Anomura: Porcellanidae).</title>
        <authorList>
            <person name="Angst P."/>
        </authorList>
    </citation>
    <scope>NUCLEOTIDE SEQUENCE</scope>
    <source>
        <strain evidence="2">PB745_02</strain>
        <tissue evidence="2">Gill</tissue>
    </source>
</reference>
<feature type="region of interest" description="Disordered" evidence="1">
    <location>
        <begin position="103"/>
        <end position="127"/>
    </location>
</feature>
<keyword evidence="3" id="KW-1185">Reference proteome</keyword>
<evidence type="ECO:0000313" key="3">
    <source>
        <dbReference type="Proteomes" id="UP001292094"/>
    </source>
</evidence>
<evidence type="ECO:0000256" key="1">
    <source>
        <dbReference type="SAM" id="MobiDB-lite"/>
    </source>
</evidence>
<dbReference type="Proteomes" id="UP001292094">
    <property type="component" value="Unassembled WGS sequence"/>
</dbReference>
<proteinExistence type="predicted"/>
<feature type="region of interest" description="Disordered" evidence="1">
    <location>
        <begin position="1"/>
        <end position="63"/>
    </location>
</feature>
<sequence>MKKANVGSPRPTYCSPSLPIPPPPSQSEGRDIAARGRDRRVGKGGGNGAEDGRGEEARKGRCGRVRGKVVELGQEVRGKQTGSNVENPHSRVRHATLTPYLHITSSSSSSSSHSITSTSLSPPPSLTASPPHHIILSLSQHHLLIISYIPFTSSSHKHYTFPLISTPLLPLTSTTHPFTPVSPSLLLFLLLLLL</sequence>
<feature type="compositionally biased region" description="Basic and acidic residues" evidence="1">
    <location>
        <begin position="28"/>
        <end position="41"/>
    </location>
</feature>
<accession>A0AAE1PPK7</accession>
<dbReference type="EMBL" id="JAWZYT010001469">
    <property type="protein sequence ID" value="KAK4311858.1"/>
    <property type="molecule type" value="Genomic_DNA"/>
</dbReference>
<feature type="compositionally biased region" description="Basic and acidic residues" evidence="1">
    <location>
        <begin position="50"/>
        <end position="59"/>
    </location>
</feature>
<dbReference type="AlphaFoldDB" id="A0AAE1PPK7"/>
<evidence type="ECO:0000313" key="2">
    <source>
        <dbReference type="EMBL" id="KAK4311858.1"/>
    </source>
</evidence>
<gene>
    <name evidence="2" type="ORF">Pmani_016672</name>
</gene>
<comment type="caution">
    <text evidence="2">The sequence shown here is derived from an EMBL/GenBank/DDBJ whole genome shotgun (WGS) entry which is preliminary data.</text>
</comment>
<protein>
    <submittedName>
        <fullName evidence="2">Uncharacterized protein</fullName>
    </submittedName>
</protein>
<name>A0AAE1PPK7_9EUCA</name>
<organism evidence="2 3">
    <name type="scientific">Petrolisthes manimaculis</name>
    <dbReference type="NCBI Taxonomy" id="1843537"/>
    <lineage>
        <taxon>Eukaryota</taxon>
        <taxon>Metazoa</taxon>
        <taxon>Ecdysozoa</taxon>
        <taxon>Arthropoda</taxon>
        <taxon>Crustacea</taxon>
        <taxon>Multicrustacea</taxon>
        <taxon>Malacostraca</taxon>
        <taxon>Eumalacostraca</taxon>
        <taxon>Eucarida</taxon>
        <taxon>Decapoda</taxon>
        <taxon>Pleocyemata</taxon>
        <taxon>Anomura</taxon>
        <taxon>Galatheoidea</taxon>
        <taxon>Porcellanidae</taxon>
        <taxon>Petrolisthes</taxon>
    </lineage>
</organism>